<reference evidence="1 2" key="1">
    <citation type="journal article" date="2019" name="Commun. Biol.">
        <title>The bagworm genome reveals a unique fibroin gene that provides high tensile strength.</title>
        <authorList>
            <person name="Kono N."/>
            <person name="Nakamura H."/>
            <person name="Ohtoshi R."/>
            <person name="Tomita M."/>
            <person name="Numata K."/>
            <person name="Arakawa K."/>
        </authorList>
    </citation>
    <scope>NUCLEOTIDE SEQUENCE [LARGE SCALE GENOMIC DNA]</scope>
</reference>
<gene>
    <name evidence="1" type="ORF">EVAR_39165_1</name>
</gene>
<proteinExistence type="predicted"/>
<keyword evidence="2" id="KW-1185">Reference proteome</keyword>
<dbReference type="EMBL" id="BGZK01003231">
    <property type="protein sequence ID" value="GBO98946.1"/>
    <property type="molecule type" value="Genomic_DNA"/>
</dbReference>
<dbReference type="OrthoDB" id="421276at2759"/>
<protein>
    <submittedName>
        <fullName evidence="1">Uncharacterized protein</fullName>
    </submittedName>
</protein>
<name>A0A4C1SC18_EUMVA</name>
<feature type="non-terminal residue" evidence="1">
    <location>
        <position position="80"/>
    </location>
</feature>
<accession>A0A4C1SC18</accession>
<organism evidence="1 2">
    <name type="scientific">Eumeta variegata</name>
    <name type="common">Bagworm moth</name>
    <name type="synonym">Eumeta japonica</name>
    <dbReference type="NCBI Taxonomy" id="151549"/>
    <lineage>
        <taxon>Eukaryota</taxon>
        <taxon>Metazoa</taxon>
        <taxon>Ecdysozoa</taxon>
        <taxon>Arthropoda</taxon>
        <taxon>Hexapoda</taxon>
        <taxon>Insecta</taxon>
        <taxon>Pterygota</taxon>
        <taxon>Neoptera</taxon>
        <taxon>Endopterygota</taxon>
        <taxon>Lepidoptera</taxon>
        <taxon>Glossata</taxon>
        <taxon>Ditrysia</taxon>
        <taxon>Tineoidea</taxon>
        <taxon>Psychidae</taxon>
        <taxon>Oiketicinae</taxon>
        <taxon>Eumeta</taxon>
    </lineage>
</organism>
<sequence length="80" mass="9082">MFNKGTKSLLYFIRALGVSLRTATHAYVEKEDAQRVMISVARTHGSMREGRMARQQHQLDLLEANDTAEGHSYGLLYMIP</sequence>
<evidence type="ECO:0000313" key="1">
    <source>
        <dbReference type="EMBL" id="GBO98946.1"/>
    </source>
</evidence>
<comment type="caution">
    <text evidence="1">The sequence shown here is derived from an EMBL/GenBank/DDBJ whole genome shotgun (WGS) entry which is preliminary data.</text>
</comment>
<dbReference type="Proteomes" id="UP000299102">
    <property type="component" value="Unassembled WGS sequence"/>
</dbReference>
<dbReference type="AlphaFoldDB" id="A0A4C1SC18"/>
<evidence type="ECO:0000313" key="2">
    <source>
        <dbReference type="Proteomes" id="UP000299102"/>
    </source>
</evidence>